<feature type="region of interest" description="Disordered" evidence="1">
    <location>
        <begin position="54"/>
        <end position="79"/>
    </location>
</feature>
<protein>
    <submittedName>
        <fullName evidence="2">Uncharacterized protein</fullName>
    </submittedName>
</protein>
<name>A0A5B7K2V3_PORTR</name>
<proteinExistence type="predicted"/>
<evidence type="ECO:0000313" key="3">
    <source>
        <dbReference type="Proteomes" id="UP000324222"/>
    </source>
</evidence>
<gene>
    <name evidence="2" type="ORF">E2C01_098386</name>
</gene>
<evidence type="ECO:0000313" key="2">
    <source>
        <dbReference type="EMBL" id="MPD02783.1"/>
    </source>
</evidence>
<comment type="caution">
    <text evidence="2">The sequence shown here is derived from an EMBL/GenBank/DDBJ whole genome shotgun (WGS) entry which is preliminary data.</text>
</comment>
<keyword evidence="3" id="KW-1185">Reference proteome</keyword>
<accession>A0A5B7K2V3</accession>
<sequence length="79" mass="8793">MAGSLNGGRRVLPSTRPASHLRLYQRRPSSCRRGVSSLANRKFNAKFNSFSSDQLPQTFQRKGTTPKQPLTTPFTQTLG</sequence>
<dbReference type="EMBL" id="VSRR010133080">
    <property type="protein sequence ID" value="MPD02783.1"/>
    <property type="molecule type" value="Genomic_DNA"/>
</dbReference>
<reference evidence="2 3" key="1">
    <citation type="submission" date="2019-05" db="EMBL/GenBank/DDBJ databases">
        <title>Another draft genome of Portunus trituberculatus and its Hox gene families provides insights of decapod evolution.</title>
        <authorList>
            <person name="Jeong J.-H."/>
            <person name="Song I."/>
            <person name="Kim S."/>
            <person name="Choi T."/>
            <person name="Kim D."/>
            <person name="Ryu S."/>
            <person name="Kim W."/>
        </authorList>
    </citation>
    <scope>NUCLEOTIDE SEQUENCE [LARGE SCALE GENOMIC DNA]</scope>
    <source>
        <tissue evidence="2">Muscle</tissue>
    </source>
</reference>
<dbReference type="AlphaFoldDB" id="A0A5B7K2V3"/>
<evidence type="ECO:0000256" key="1">
    <source>
        <dbReference type="SAM" id="MobiDB-lite"/>
    </source>
</evidence>
<dbReference type="Proteomes" id="UP000324222">
    <property type="component" value="Unassembled WGS sequence"/>
</dbReference>
<feature type="region of interest" description="Disordered" evidence="1">
    <location>
        <begin position="1"/>
        <end position="36"/>
    </location>
</feature>
<organism evidence="2 3">
    <name type="scientific">Portunus trituberculatus</name>
    <name type="common">Swimming crab</name>
    <name type="synonym">Neptunus trituberculatus</name>
    <dbReference type="NCBI Taxonomy" id="210409"/>
    <lineage>
        <taxon>Eukaryota</taxon>
        <taxon>Metazoa</taxon>
        <taxon>Ecdysozoa</taxon>
        <taxon>Arthropoda</taxon>
        <taxon>Crustacea</taxon>
        <taxon>Multicrustacea</taxon>
        <taxon>Malacostraca</taxon>
        <taxon>Eumalacostraca</taxon>
        <taxon>Eucarida</taxon>
        <taxon>Decapoda</taxon>
        <taxon>Pleocyemata</taxon>
        <taxon>Brachyura</taxon>
        <taxon>Eubrachyura</taxon>
        <taxon>Portunoidea</taxon>
        <taxon>Portunidae</taxon>
        <taxon>Portuninae</taxon>
        <taxon>Portunus</taxon>
    </lineage>
</organism>